<feature type="compositionally biased region" description="Basic and acidic residues" evidence="5">
    <location>
        <begin position="458"/>
        <end position="471"/>
    </location>
</feature>
<dbReference type="SUPFAM" id="SSF49785">
    <property type="entry name" value="Galactose-binding domain-like"/>
    <property type="match status" value="1"/>
</dbReference>
<evidence type="ECO:0000256" key="4">
    <source>
        <dbReference type="SAM" id="Coils"/>
    </source>
</evidence>
<dbReference type="Proteomes" id="UP000030750">
    <property type="component" value="Unassembled WGS sequence"/>
</dbReference>
<feature type="coiled-coil region" evidence="4">
    <location>
        <begin position="658"/>
        <end position="692"/>
    </location>
</feature>
<evidence type="ECO:0000259" key="6">
    <source>
        <dbReference type="PROSITE" id="PS50022"/>
    </source>
</evidence>
<dbReference type="InterPro" id="IPR035992">
    <property type="entry name" value="Ricin_B-like_lectins"/>
</dbReference>
<feature type="region of interest" description="Disordered" evidence="5">
    <location>
        <begin position="131"/>
        <end position="171"/>
    </location>
</feature>
<reference evidence="7" key="2">
    <citation type="submission" date="2013-10" db="EMBL/GenBank/DDBJ databases">
        <authorList>
            <person name="Aslett M."/>
        </authorList>
    </citation>
    <scope>NUCLEOTIDE SEQUENCE [LARGE SCALE GENOMIC DNA]</scope>
    <source>
        <strain evidence="7">Houghton</strain>
    </source>
</reference>
<proteinExistence type="inferred from homology"/>
<keyword evidence="8" id="KW-1185">Reference proteome</keyword>
<comment type="similarity">
    <text evidence="2">Belongs to the eukaryotic RPC7 RNA polymerase subunit family.</text>
</comment>
<name>U6LRI8_9EIME</name>
<feature type="compositionally biased region" description="Low complexity" evidence="5">
    <location>
        <begin position="568"/>
        <end position="582"/>
    </location>
</feature>
<dbReference type="Gene3D" id="2.60.120.560">
    <property type="entry name" value="Exo-inulinase, domain 1"/>
    <property type="match status" value="1"/>
</dbReference>
<dbReference type="Gene3D" id="2.80.10.50">
    <property type="match status" value="1"/>
</dbReference>
<comment type="subcellular location">
    <subcellularLocation>
        <location evidence="1">Nucleus</location>
    </subcellularLocation>
</comment>
<evidence type="ECO:0000313" key="7">
    <source>
        <dbReference type="EMBL" id="CDJ51219.1"/>
    </source>
</evidence>
<dbReference type="Gene3D" id="2.60.120.260">
    <property type="entry name" value="Galactose-binding domain-like"/>
    <property type="match status" value="1"/>
</dbReference>
<dbReference type="GO" id="GO:0006383">
    <property type="term" value="P:transcription by RNA polymerase III"/>
    <property type="evidence" value="ECO:0007669"/>
    <property type="project" value="InterPro"/>
</dbReference>
<feature type="region of interest" description="Disordered" evidence="5">
    <location>
        <begin position="1"/>
        <end position="34"/>
    </location>
</feature>
<dbReference type="PANTHER" id="PTHR15367:SF2">
    <property type="entry name" value="DNA-DIRECTED RNA POLYMERASE III SUBUNIT"/>
    <property type="match status" value="1"/>
</dbReference>
<organism evidence="7 8">
    <name type="scientific">Eimeria brunetti</name>
    <dbReference type="NCBI Taxonomy" id="51314"/>
    <lineage>
        <taxon>Eukaryota</taxon>
        <taxon>Sar</taxon>
        <taxon>Alveolata</taxon>
        <taxon>Apicomplexa</taxon>
        <taxon>Conoidasida</taxon>
        <taxon>Coccidia</taxon>
        <taxon>Eucoccidiorida</taxon>
        <taxon>Eimeriorina</taxon>
        <taxon>Eimeriidae</taxon>
        <taxon>Eimeria</taxon>
    </lineage>
</organism>
<dbReference type="EMBL" id="HG712669">
    <property type="protein sequence ID" value="CDJ51219.1"/>
    <property type="molecule type" value="Genomic_DNA"/>
</dbReference>
<feature type="region of interest" description="Disordered" evidence="5">
    <location>
        <begin position="452"/>
        <end position="477"/>
    </location>
</feature>
<dbReference type="Pfam" id="PF00754">
    <property type="entry name" value="F5_F8_type_C"/>
    <property type="match status" value="1"/>
</dbReference>
<evidence type="ECO:0000256" key="2">
    <source>
        <dbReference type="ARBA" id="ARBA00008352"/>
    </source>
</evidence>
<keyword evidence="4" id="KW-0175">Coiled coil</keyword>
<reference evidence="7" key="1">
    <citation type="submission" date="2013-10" db="EMBL/GenBank/DDBJ databases">
        <title>Genomic analysis of the causative agents of coccidiosis in chickens.</title>
        <authorList>
            <person name="Reid A.J."/>
            <person name="Blake D."/>
            <person name="Billington K."/>
            <person name="Browne H."/>
            <person name="Dunn M."/>
            <person name="Hung S."/>
            <person name="Kawahara F."/>
            <person name="Miranda-Saavedra D."/>
            <person name="Mourier T."/>
            <person name="Nagra H."/>
            <person name="Otto T.D."/>
            <person name="Rawlings N."/>
            <person name="Sanchez A."/>
            <person name="Sanders M."/>
            <person name="Subramaniam C."/>
            <person name="Tay Y."/>
            <person name="Dear P."/>
            <person name="Doerig C."/>
            <person name="Gruber A."/>
            <person name="Parkinson J."/>
            <person name="Shirley M."/>
            <person name="Wan K.L."/>
            <person name="Berriman M."/>
            <person name="Tomley F."/>
            <person name="Pain A."/>
        </authorList>
    </citation>
    <scope>NUCLEOTIDE SEQUENCE [LARGE SCALE GENOMIC DNA]</scope>
    <source>
        <strain evidence="7">Houghton</strain>
    </source>
</reference>
<dbReference type="AlphaFoldDB" id="U6LRI8"/>
<gene>
    <name evidence="7" type="ORF">EBH_0040230</name>
</gene>
<keyword evidence="3" id="KW-0539">Nucleus</keyword>
<feature type="domain" description="F5/8 type C" evidence="6">
    <location>
        <begin position="427"/>
        <end position="553"/>
    </location>
</feature>
<dbReference type="InterPro" id="IPR024661">
    <property type="entry name" value="RNA_pol_III_Rpc31"/>
</dbReference>
<evidence type="ECO:0000256" key="1">
    <source>
        <dbReference type="ARBA" id="ARBA00004123"/>
    </source>
</evidence>
<dbReference type="OrthoDB" id="347648at2759"/>
<protein>
    <submittedName>
        <fullName evidence="7">LCCL domain-containing protein / F5/8 type C domain-containing protein, putative</fullName>
    </submittedName>
</protein>
<dbReference type="PROSITE" id="PS50231">
    <property type="entry name" value="RICIN_B_LECTIN"/>
    <property type="match status" value="1"/>
</dbReference>
<evidence type="ECO:0000256" key="5">
    <source>
        <dbReference type="SAM" id="MobiDB-lite"/>
    </source>
</evidence>
<feature type="compositionally biased region" description="Basic and acidic residues" evidence="5">
    <location>
        <begin position="140"/>
        <end position="156"/>
    </location>
</feature>
<sequence length="1167" mass="126291">MKSGRGGGAGGSDTRKWVRDGTERHGPVTSEPPLYPPNPNIERAAELDDAAAAAVLAYRLLTNHWRTAECCIPEKSSKLAGRNYSISNETCAFDYEAQKEAIVSYCGSQFFPAELLQTRFVRVQRGASRAAADSKRHRLKEMEKKEDENKGNEDKTQNPQNDGNAEDDLFAAEDDDFGGDDYAHDYYADEEIEDHMDDGDDGGVLGEITFIILFIARVCSCQETSADFYTFNDASATSSFGLGFEAARALQPGSGYWSSAGEHASDEQASFEEVIPFNTPQECRVIVITMRKPTNEFFGINQITPIGAGQPMFMIIAGISSPAGDMCLEVEGGKVNQEGARVLLNFCEDAIAAADGRELWQTNPQAQIVSPLSSPPRCLVLQGGDTTDGGSLVLSNCSRALEEGDGRSGWTFQGNSQLRISLNGVWCLSQRNANGASAGFVDLVGSAGVTAEASSSEDEAHGPQKAIDRNSDTAWESQSFQEKDEFPVTLDLNLGKVVRLTAARIEWAKPALAYTIQVSTDNTTFVDVVQNEANPSFSTKDPLDGVSAQIVRIRMQRPHPRLGLLGESSSSLSSSSSYSSSSAPLESQLNENKYRYAIREVHLFANKLEPAVAECKDAANSDDARDKYFIYYVSNFDGSFAEKAASVGVDVIAKRNSLQQLAAKVEELFGDMENCQQEKNQQQQRMQFLRHSAGQLLASFHAATQKVKAVAAAQTIPVGLEAFVPKGLSQLKGAVRALKLMGVDMEGEEGIPIAYDRGCSFGACTSTFYDLFDGSMDLTSLVLSFAAADSAAAASLDTAGFGRASGNKMSYFALASTPLAAILCSTASTGEAEQSPALPLGCEDVMEGHAAFKCSLNECPEGPAEGSSTSSPSLLHSPPLSSFVELSPPLSFGPSLSPPPYDPALAAATEAAKDRIMATHGIDPVAIKEAKEEAGVTVGEARKRVKPTEQINDSLFAEAVQLFREVETLTSQVLAASGAAAARLQYLQQELQQLEETHALQRGFEDYTLLPQETEFAKEFTVEDCPYTRGGPSHWGFAALVAQHRNVFGQSMPIKGIGELQGTFAFLRRRKFYDFVLRVQFLPMGSGDVGIGFRMQDRDNGFMLLLQQHSGSKKLIRIEKGEKEIIAKRQDGGFVQGVWQNVKIQTMMGHIKICVGEETEEEAEVLT</sequence>
<dbReference type="SUPFAM" id="SSF50370">
    <property type="entry name" value="Ricin B-like lectins"/>
    <property type="match status" value="1"/>
</dbReference>
<evidence type="ECO:0000313" key="8">
    <source>
        <dbReference type="Proteomes" id="UP000030750"/>
    </source>
</evidence>
<dbReference type="InterPro" id="IPR000421">
    <property type="entry name" value="FA58C"/>
</dbReference>
<accession>U6LRI8</accession>
<dbReference type="PROSITE" id="PS50022">
    <property type="entry name" value="FA58C_3"/>
    <property type="match status" value="1"/>
</dbReference>
<dbReference type="InterPro" id="IPR008979">
    <property type="entry name" value="Galactose-bd-like_sf"/>
</dbReference>
<feature type="compositionally biased region" description="Gly residues" evidence="5">
    <location>
        <begin position="1"/>
        <end position="11"/>
    </location>
</feature>
<dbReference type="PANTHER" id="PTHR15367">
    <property type="entry name" value="DNA-DIRECTED RNA POLYMERASE III"/>
    <property type="match status" value="1"/>
</dbReference>
<feature type="region of interest" description="Disordered" evidence="5">
    <location>
        <begin position="564"/>
        <end position="584"/>
    </location>
</feature>
<evidence type="ECO:0000256" key="3">
    <source>
        <dbReference type="ARBA" id="ARBA00023242"/>
    </source>
</evidence>
<dbReference type="VEuPathDB" id="ToxoDB:EBH_0040230"/>
<feature type="compositionally biased region" description="Basic and acidic residues" evidence="5">
    <location>
        <begin position="13"/>
        <end position="26"/>
    </location>
</feature>
<dbReference type="GO" id="GO:0005666">
    <property type="term" value="C:RNA polymerase III complex"/>
    <property type="evidence" value="ECO:0007669"/>
    <property type="project" value="TreeGrafter"/>
</dbReference>